<dbReference type="EMBL" id="BMAU01021369">
    <property type="protein sequence ID" value="GFY24343.1"/>
    <property type="molecule type" value="Genomic_DNA"/>
</dbReference>
<keyword evidence="3" id="KW-1185">Reference proteome</keyword>
<dbReference type="AlphaFoldDB" id="A0A8X6VXL2"/>
<organism evidence="2 3">
    <name type="scientific">Trichonephila clavipes</name>
    <name type="common">Golden silk orbweaver</name>
    <name type="synonym">Nephila clavipes</name>
    <dbReference type="NCBI Taxonomy" id="2585209"/>
    <lineage>
        <taxon>Eukaryota</taxon>
        <taxon>Metazoa</taxon>
        <taxon>Ecdysozoa</taxon>
        <taxon>Arthropoda</taxon>
        <taxon>Chelicerata</taxon>
        <taxon>Arachnida</taxon>
        <taxon>Araneae</taxon>
        <taxon>Araneomorphae</taxon>
        <taxon>Entelegynae</taxon>
        <taxon>Araneoidea</taxon>
        <taxon>Nephilidae</taxon>
        <taxon>Trichonephila</taxon>
    </lineage>
</organism>
<evidence type="ECO:0000256" key="1">
    <source>
        <dbReference type="SAM" id="MobiDB-lite"/>
    </source>
</evidence>
<accession>A0A8X6VXL2</accession>
<feature type="region of interest" description="Disordered" evidence="1">
    <location>
        <begin position="1"/>
        <end position="22"/>
    </location>
</feature>
<dbReference type="Proteomes" id="UP000887159">
    <property type="component" value="Unassembled WGS sequence"/>
</dbReference>
<evidence type="ECO:0000313" key="2">
    <source>
        <dbReference type="EMBL" id="GFY24343.1"/>
    </source>
</evidence>
<protein>
    <submittedName>
        <fullName evidence="2">Uncharacterized protein</fullName>
    </submittedName>
</protein>
<name>A0A8X6VXL2_TRICX</name>
<gene>
    <name evidence="2" type="ORF">TNCV_1013921</name>
</gene>
<proteinExistence type="predicted"/>
<comment type="caution">
    <text evidence="2">The sequence shown here is derived from an EMBL/GenBank/DDBJ whole genome shotgun (WGS) entry which is preliminary data.</text>
</comment>
<reference evidence="2" key="1">
    <citation type="submission" date="2020-08" db="EMBL/GenBank/DDBJ databases">
        <title>Multicomponent nature underlies the extraordinary mechanical properties of spider dragline silk.</title>
        <authorList>
            <person name="Kono N."/>
            <person name="Nakamura H."/>
            <person name="Mori M."/>
            <person name="Yoshida Y."/>
            <person name="Ohtoshi R."/>
            <person name="Malay A.D."/>
            <person name="Moran D.A.P."/>
            <person name="Tomita M."/>
            <person name="Numata K."/>
            <person name="Arakawa K."/>
        </authorList>
    </citation>
    <scope>NUCLEOTIDE SEQUENCE</scope>
</reference>
<evidence type="ECO:0000313" key="3">
    <source>
        <dbReference type="Proteomes" id="UP000887159"/>
    </source>
</evidence>
<sequence>MDPEVHEQMYRSGGQYDVKPPVLSSQAGFGSHFIDPLKGSKAEATLPSPWFEPQTCGVETLKNLAEELKDVTSQTPMPPQ</sequence>